<evidence type="ECO:0000313" key="2">
    <source>
        <dbReference type="Proteomes" id="UP001420932"/>
    </source>
</evidence>
<keyword evidence="2" id="KW-1185">Reference proteome</keyword>
<accession>A0AAP0ITY8</accession>
<organism evidence="1 2">
    <name type="scientific">Stephania yunnanensis</name>
    <dbReference type="NCBI Taxonomy" id="152371"/>
    <lineage>
        <taxon>Eukaryota</taxon>
        <taxon>Viridiplantae</taxon>
        <taxon>Streptophyta</taxon>
        <taxon>Embryophyta</taxon>
        <taxon>Tracheophyta</taxon>
        <taxon>Spermatophyta</taxon>
        <taxon>Magnoliopsida</taxon>
        <taxon>Ranunculales</taxon>
        <taxon>Menispermaceae</taxon>
        <taxon>Menispermoideae</taxon>
        <taxon>Cissampelideae</taxon>
        <taxon>Stephania</taxon>
    </lineage>
</organism>
<dbReference type="Proteomes" id="UP001420932">
    <property type="component" value="Unassembled WGS sequence"/>
</dbReference>
<reference evidence="1 2" key="1">
    <citation type="submission" date="2024-01" db="EMBL/GenBank/DDBJ databases">
        <title>Genome assemblies of Stephania.</title>
        <authorList>
            <person name="Yang L."/>
        </authorList>
    </citation>
    <scope>NUCLEOTIDE SEQUENCE [LARGE SCALE GENOMIC DNA]</scope>
    <source>
        <strain evidence="1">YNDBR</strain>
        <tissue evidence="1">Leaf</tissue>
    </source>
</reference>
<sequence length="241" mass="26641">MNRCITPTISLYSNSLSLASQTLKSQIPLFTGAANSSFHRRHQLSLSPSTERAKIRASVIHERDWYYPLFLELHTARSRIKAPSAKSGRRLVALKTEEVKKVREVLLLKSSSSPSSSSTAITTTTYGLGGSAVLYFVSFGLDLRYVDMIANLEVADVFCARAKELTQTTSDQPVDDKAVYYKVAGECPKGRVYSLGSLGRKKRRYVDPDASTSQVLAQRGMGNFMIFSTPKELLEGVQAME</sequence>
<comment type="caution">
    <text evidence="1">The sequence shown here is derived from an EMBL/GenBank/DDBJ whole genome shotgun (WGS) entry which is preliminary data.</text>
</comment>
<dbReference type="AlphaFoldDB" id="A0AAP0ITY8"/>
<protein>
    <submittedName>
        <fullName evidence="1">Uncharacterized protein</fullName>
    </submittedName>
</protein>
<evidence type="ECO:0000313" key="1">
    <source>
        <dbReference type="EMBL" id="KAK9121723.1"/>
    </source>
</evidence>
<gene>
    <name evidence="1" type="ORF">Syun_019340</name>
</gene>
<dbReference type="EMBL" id="JBBNAF010000008">
    <property type="protein sequence ID" value="KAK9121723.1"/>
    <property type="molecule type" value="Genomic_DNA"/>
</dbReference>
<proteinExistence type="predicted"/>
<name>A0AAP0ITY8_9MAGN</name>